<keyword evidence="5 8" id="KW-0812">Transmembrane</keyword>
<comment type="subcellular location">
    <subcellularLocation>
        <location evidence="1">Cell membrane</location>
        <topology evidence="1">Multi-pass membrane protein</topology>
    </subcellularLocation>
</comment>
<comment type="caution">
    <text evidence="9">The sequence shown here is derived from an EMBL/GenBank/DDBJ whole genome shotgun (WGS) entry which is preliminary data.</text>
</comment>
<feature type="transmembrane region" description="Helical" evidence="8">
    <location>
        <begin position="341"/>
        <end position="362"/>
    </location>
</feature>
<feature type="transmembrane region" description="Helical" evidence="8">
    <location>
        <begin position="115"/>
        <end position="136"/>
    </location>
</feature>
<evidence type="ECO:0000256" key="1">
    <source>
        <dbReference type="ARBA" id="ARBA00004651"/>
    </source>
</evidence>
<evidence type="ECO:0000256" key="4">
    <source>
        <dbReference type="ARBA" id="ARBA00022679"/>
    </source>
</evidence>
<dbReference type="EMBL" id="JAVDXV010000006">
    <property type="protein sequence ID" value="MDR7334177.1"/>
    <property type="molecule type" value="Genomic_DNA"/>
</dbReference>
<feature type="transmembrane region" description="Helical" evidence="8">
    <location>
        <begin position="148"/>
        <end position="164"/>
    </location>
</feature>
<keyword evidence="7 8" id="KW-0472">Membrane</keyword>
<keyword evidence="3" id="KW-0328">Glycosyltransferase</keyword>
<feature type="transmembrane region" description="Helical" evidence="8">
    <location>
        <begin position="284"/>
        <end position="306"/>
    </location>
</feature>
<sequence>MAPLRPSTLHSRGTTSRAVFWAVYGLLAAGLAFMQWRFFVGYQASDDANYLQGALGWLEQGLYVGNSHWTLRHTITLPAALAISTLGLSLLSVSLPTLLYFIGFVGVQMWALHRYLGFGVAACFGLFAITTTGMVVNSTYLAPDVSELFFVGTTFWLLVMALEPRRDGQRGSAPLWLLAGALAGLAWINRQTAAGALLACAVTAVAAGPQARRRIPWAVLGFVIVVGAEWAYLTLMTGNPMYRFSLDLNHDPVNRIAEVNRVLASGAWLDKEGNLSVNVVLDPILALFVSQKYGLLFWMALPAIWRLWRQPRDAERQLLMRLLGLGCLAFLFVAANPKLYLVPRYLMVPAWVAAVLAAWWVARLWSSQRRRLAVGAATAVVGVNLLCLAVENTQPRAIEQALVSWVRAHPQQQVHTDIETFERASEFFRLAGVPAQTVSRAPASPGDLVFYSAVRVDQCAMQKRCRDEVSAFRRQPGWVEVETLKGPEKPVGQLLKALRIAPLLPPDIARRILAPSYEVTLYQVR</sequence>
<gene>
    <name evidence="9" type="ORF">J2X21_003329</name>
</gene>
<keyword evidence="2" id="KW-1003">Cell membrane</keyword>
<accession>A0ABU2AAE3</accession>
<feature type="transmembrane region" description="Helical" evidence="8">
    <location>
        <begin position="171"/>
        <end position="188"/>
    </location>
</feature>
<feature type="transmembrane region" description="Helical" evidence="8">
    <location>
        <begin position="318"/>
        <end position="335"/>
    </location>
</feature>
<evidence type="ECO:0000256" key="7">
    <source>
        <dbReference type="ARBA" id="ARBA00023136"/>
    </source>
</evidence>
<keyword evidence="6 8" id="KW-1133">Transmembrane helix</keyword>
<dbReference type="PANTHER" id="PTHR33908:SF11">
    <property type="entry name" value="MEMBRANE PROTEIN"/>
    <property type="match status" value="1"/>
</dbReference>
<feature type="transmembrane region" description="Helical" evidence="8">
    <location>
        <begin position="79"/>
        <end position="103"/>
    </location>
</feature>
<name>A0ABU2AAE3_9BURK</name>
<evidence type="ECO:0000313" key="9">
    <source>
        <dbReference type="EMBL" id="MDR7334177.1"/>
    </source>
</evidence>
<feature type="transmembrane region" description="Helical" evidence="8">
    <location>
        <begin position="194"/>
        <end position="210"/>
    </location>
</feature>
<evidence type="ECO:0000256" key="3">
    <source>
        <dbReference type="ARBA" id="ARBA00022676"/>
    </source>
</evidence>
<keyword evidence="10" id="KW-1185">Reference proteome</keyword>
<feature type="transmembrane region" description="Helical" evidence="8">
    <location>
        <begin position="21"/>
        <end position="39"/>
    </location>
</feature>
<dbReference type="Proteomes" id="UP001180825">
    <property type="component" value="Unassembled WGS sequence"/>
</dbReference>
<keyword evidence="4" id="KW-0808">Transferase</keyword>
<evidence type="ECO:0000256" key="2">
    <source>
        <dbReference type="ARBA" id="ARBA00022475"/>
    </source>
</evidence>
<evidence type="ECO:0008006" key="11">
    <source>
        <dbReference type="Google" id="ProtNLM"/>
    </source>
</evidence>
<dbReference type="RefSeq" id="WP_310330450.1">
    <property type="nucleotide sequence ID" value="NZ_JAVDXV010000006.1"/>
</dbReference>
<dbReference type="PANTHER" id="PTHR33908">
    <property type="entry name" value="MANNOSYLTRANSFERASE YKCB-RELATED"/>
    <property type="match status" value="1"/>
</dbReference>
<feature type="transmembrane region" description="Helical" evidence="8">
    <location>
        <begin position="217"/>
        <end position="235"/>
    </location>
</feature>
<organism evidence="9 10">
    <name type="scientific">Roseateles asaccharophilus</name>
    <dbReference type="NCBI Taxonomy" id="582607"/>
    <lineage>
        <taxon>Bacteria</taxon>
        <taxon>Pseudomonadati</taxon>
        <taxon>Pseudomonadota</taxon>
        <taxon>Betaproteobacteria</taxon>
        <taxon>Burkholderiales</taxon>
        <taxon>Sphaerotilaceae</taxon>
        <taxon>Roseateles</taxon>
    </lineage>
</organism>
<proteinExistence type="predicted"/>
<evidence type="ECO:0000313" key="10">
    <source>
        <dbReference type="Proteomes" id="UP001180825"/>
    </source>
</evidence>
<dbReference type="InterPro" id="IPR050297">
    <property type="entry name" value="LipidA_mod_glycosyltrf_83"/>
</dbReference>
<evidence type="ECO:0000256" key="5">
    <source>
        <dbReference type="ARBA" id="ARBA00022692"/>
    </source>
</evidence>
<evidence type="ECO:0000256" key="6">
    <source>
        <dbReference type="ARBA" id="ARBA00022989"/>
    </source>
</evidence>
<reference evidence="9 10" key="1">
    <citation type="submission" date="2023-07" db="EMBL/GenBank/DDBJ databases">
        <title>Sorghum-associated microbial communities from plants grown in Nebraska, USA.</title>
        <authorList>
            <person name="Schachtman D."/>
        </authorList>
    </citation>
    <scope>NUCLEOTIDE SEQUENCE [LARGE SCALE GENOMIC DNA]</scope>
    <source>
        <strain evidence="9 10">BE316</strain>
    </source>
</reference>
<protein>
    <recommendedName>
        <fullName evidence="11">Glycosyltransferase RgtA/B/C/D-like domain-containing protein</fullName>
    </recommendedName>
</protein>
<evidence type="ECO:0000256" key="8">
    <source>
        <dbReference type="SAM" id="Phobius"/>
    </source>
</evidence>